<evidence type="ECO:0000313" key="7">
    <source>
        <dbReference type="EMBL" id="SFV13097.1"/>
    </source>
</evidence>
<dbReference type="AlphaFoldDB" id="A0A1I7LTW6"/>
<dbReference type="Pfam" id="PF12806">
    <property type="entry name" value="Acyl-CoA_dh_C"/>
    <property type="match status" value="1"/>
</dbReference>
<dbReference type="GO" id="GO:0050660">
    <property type="term" value="F:flavin adenine dinucleotide binding"/>
    <property type="evidence" value="ECO:0007669"/>
    <property type="project" value="InterPro"/>
</dbReference>
<feature type="domain" description="Acetyl-CoA dehydrogenase-like C-terminal" evidence="6">
    <location>
        <begin position="489"/>
        <end position="626"/>
    </location>
</feature>
<dbReference type="PANTHER" id="PTHR42803:SF3">
    <property type="entry name" value="ACYL-COA DEHYDROGENASE-RELATED"/>
    <property type="match status" value="1"/>
</dbReference>
<evidence type="ECO:0000256" key="3">
    <source>
        <dbReference type="ARBA" id="ARBA00022630"/>
    </source>
</evidence>
<feature type="domain" description="Acyl-CoA dehydrogenase/oxidase C-terminal" evidence="5">
    <location>
        <begin position="306"/>
        <end position="470"/>
    </location>
</feature>
<dbReference type="InterPro" id="IPR052166">
    <property type="entry name" value="Diverse_Acyl-CoA_DH"/>
</dbReference>
<reference evidence="8" key="1">
    <citation type="submission" date="2016-10" db="EMBL/GenBank/DDBJ databases">
        <authorList>
            <person name="Varghese N."/>
            <person name="Submissions S."/>
        </authorList>
    </citation>
    <scope>NUCLEOTIDE SEQUENCE [LARGE SCALE GENOMIC DNA]</scope>
    <source>
        <strain evidence="8">CGMCC 1.11014</strain>
    </source>
</reference>
<dbReference type="Gene3D" id="1.10.540.10">
    <property type="entry name" value="Acyl-CoA dehydrogenase/oxidase, N-terminal domain"/>
    <property type="match status" value="1"/>
</dbReference>
<dbReference type="OrthoDB" id="9770681at2"/>
<dbReference type="SUPFAM" id="SSF47203">
    <property type="entry name" value="Acyl-CoA dehydrogenase C-terminal domain-like"/>
    <property type="match status" value="1"/>
</dbReference>
<dbReference type="InterPro" id="IPR037069">
    <property type="entry name" value="AcylCoA_DH/ox_N_sf"/>
</dbReference>
<dbReference type="Proteomes" id="UP000199391">
    <property type="component" value="Unassembled WGS sequence"/>
</dbReference>
<comment type="similarity">
    <text evidence="2">Belongs to the acyl-CoA dehydrogenase family.</text>
</comment>
<dbReference type="Gene3D" id="1.20.140.10">
    <property type="entry name" value="Butyryl-CoA Dehydrogenase, subunit A, domain 3"/>
    <property type="match status" value="1"/>
</dbReference>
<dbReference type="STRING" id="1035707.SAMN05216552_103777"/>
<comment type="cofactor">
    <cofactor evidence="1">
        <name>FAD</name>
        <dbReference type="ChEBI" id="CHEBI:57692"/>
    </cofactor>
</comment>
<keyword evidence="4" id="KW-0274">FAD</keyword>
<evidence type="ECO:0000313" key="8">
    <source>
        <dbReference type="Proteomes" id="UP000199391"/>
    </source>
</evidence>
<sequence>MQSKIMSRRDIDFLLYEWLDVEALNRRPRFQDHSRETFNAAIDTAEQIATDLFAPHNKKSDQEEPHAVPGERCLEVKVIPEVKVALDAFCAAGLMAAGQDFELGGMQLPCTVEKALSCYFTAANVGTTSYLFLTIGNANTLLKTGTPEQVRRYVAPMFEGRYFGTMCLSEPQAGSSLSDISTRAEPDPVAGLEGERQYRLSGNKMWISAGEHDLAGNIVHLVLAKIPGPDGKTIPGVKGISLFIVPKFLVNEDGTLGERNDVVLAGLNHKMGNRGTTNCLLNFGEGKFKPQGKAGAVGYLVGQPHQGLSNMFHMMNEARIGVGLGAVVLGYTGYLHALDYARNRPQGRHPANKDPARPQLSIIEHTDVRRMLLAQKAYVEGGLGLVLYSASLVDEQRTAETPEARERATRLLEFLTPITKSWPSQWCLEANSLAIQVHGGYGYTREYNVEQFYRDNRLNAIHEGTHGIHGLDLLGRKVSMQEGALFKAFAAEVRETVEAASLADAGAAVSPQLREYGDALAAALRRVQHVTQALYGAGDMNKTLANASAYLEAVGHVVVAWIWLEQAIVAARALRACGETGAAGEQADFYHGKLQACRYFFRWELPKVEQQLALLESIDTTTLDMQDAWF</sequence>
<dbReference type="Gene3D" id="2.40.110.10">
    <property type="entry name" value="Butyryl-CoA Dehydrogenase, subunit A, domain 2"/>
    <property type="match status" value="1"/>
</dbReference>
<dbReference type="InterPro" id="IPR009075">
    <property type="entry name" value="AcylCo_DH/oxidase_C"/>
</dbReference>
<dbReference type="InterPro" id="IPR025878">
    <property type="entry name" value="Acyl-CoA_dh-like_C_dom"/>
</dbReference>
<gene>
    <name evidence="7" type="ORF">SAMN05216552_103777</name>
</gene>
<dbReference type="InterPro" id="IPR036250">
    <property type="entry name" value="AcylCo_DH-like_C"/>
</dbReference>
<dbReference type="InterPro" id="IPR046373">
    <property type="entry name" value="Acyl-CoA_Oxase/DH_mid-dom_sf"/>
</dbReference>
<evidence type="ECO:0000256" key="1">
    <source>
        <dbReference type="ARBA" id="ARBA00001974"/>
    </source>
</evidence>
<dbReference type="Pfam" id="PF00441">
    <property type="entry name" value="Acyl-CoA_dh_1"/>
    <property type="match status" value="1"/>
</dbReference>
<accession>A0A1I7LTW6</accession>
<evidence type="ECO:0000259" key="6">
    <source>
        <dbReference type="Pfam" id="PF12806"/>
    </source>
</evidence>
<evidence type="ECO:0000256" key="2">
    <source>
        <dbReference type="ARBA" id="ARBA00009347"/>
    </source>
</evidence>
<protein>
    <submittedName>
        <fullName evidence="7">Butyryl-CoA dehydrogenase</fullName>
    </submittedName>
</protein>
<dbReference type="EMBL" id="FPBO01000037">
    <property type="protein sequence ID" value="SFV13097.1"/>
    <property type="molecule type" value="Genomic_DNA"/>
</dbReference>
<evidence type="ECO:0000259" key="5">
    <source>
        <dbReference type="Pfam" id="PF00441"/>
    </source>
</evidence>
<dbReference type="GO" id="GO:0016627">
    <property type="term" value="F:oxidoreductase activity, acting on the CH-CH group of donors"/>
    <property type="evidence" value="ECO:0007669"/>
    <property type="project" value="InterPro"/>
</dbReference>
<organism evidence="7 8">
    <name type="scientific">Pseudoduganella namucuonensis</name>
    <dbReference type="NCBI Taxonomy" id="1035707"/>
    <lineage>
        <taxon>Bacteria</taxon>
        <taxon>Pseudomonadati</taxon>
        <taxon>Pseudomonadota</taxon>
        <taxon>Betaproteobacteria</taxon>
        <taxon>Burkholderiales</taxon>
        <taxon>Oxalobacteraceae</taxon>
        <taxon>Telluria group</taxon>
        <taxon>Pseudoduganella</taxon>
    </lineage>
</organism>
<proteinExistence type="inferred from homology"/>
<dbReference type="SUPFAM" id="SSF56645">
    <property type="entry name" value="Acyl-CoA dehydrogenase NM domain-like"/>
    <property type="match status" value="1"/>
</dbReference>
<keyword evidence="3" id="KW-0285">Flavoprotein</keyword>
<evidence type="ECO:0000256" key="4">
    <source>
        <dbReference type="ARBA" id="ARBA00022827"/>
    </source>
</evidence>
<keyword evidence="8" id="KW-1185">Reference proteome</keyword>
<name>A0A1I7LTW6_9BURK</name>
<dbReference type="PANTHER" id="PTHR42803">
    <property type="entry name" value="ACYL-COA DEHYDROGENASE"/>
    <property type="match status" value="1"/>
</dbReference>
<dbReference type="RefSeq" id="WP_093559403.1">
    <property type="nucleotide sequence ID" value="NZ_FPBO01000037.1"/>
</dbReference>
<dbReference type="InterPro" id="IPR009100">
    <property type="entry name" value="AcylCoA_DH/oxidase_NM_dom_sf"/>
</dbReference>